<evidence type="ECO:0000256" key="5">
    <source>
        <dbReference type="ARBA" id="ARBA00022741"/>
    </source>
</evidence>
<keyword evidence="8 11" id="KW-0807">Transducer</keyword>
<dbReference type="InParanoid" id="K1PGX5"/>
<dbReference type="PRINTS" id="PR00443">
    <property type="entry name" value="GPROTEINAS"/>
</dbReference>
<feature type="binding site" evidence="10">
    <location>
        <position position="452"/>
    </location>
    <ligand>
        <name>Mg(2+)</name>
        <dbReference type="ChEBI" id="CHEBI:18420"/>
    </ligand>
</feature>
<evidence type="ECO:0000256" key="7">
    <source>
        <dbReference type="ARBA" id="ARBA00023134"/>
    </source>
</evidence>
<dbReference type="CDD" id="cd00066">
    <property type="entry name" value="G-alpha"/>
    <property type="match status" value="2"/>
</dbReference>
<name>K1PGX5_MAGGI</name>
<dbReference type="PROSITE" id="PS51882">
    <property type="entry name" value="G_ALPHA"/>
    <property type="match status" value="2"/>
</dbReference>
<comment type="subcellular location">
    <subcellularLocation>
        <location evidence="11">Cell membrane</location>
    </subcellularLocation>
</comment>
<dbReference type="GO" id="GO:0001664">
    <property type="term" value="F:G protein-coupled receptor binding"/>
    <property type="evidence" value="ECO:0007669"/>
    <property type="project" value="TreeGrafter"/>
</dbReference>
<evidence type="ECO:0000256" key="2">
    <source>
        <dbReference type="ARBA" id="ARBA00007172"/>
    </source>
</evidence>
<evidence type="ECO:0000313" key="12">
    <source>
        <dbReference type="EMBL" id="EKC18109.1"/>
    </source>
</evidence>
<keyword evidence="11" id="KW-1003">Cell membrane</keyword>
<dbReference type="SMART" id="SM00275">
    <property type="entry name" value="G_alpha"/>
    <property type="match status" value="2"/>
</dbReference>
<keyword evidence="7 9" id="KW-0342">GTP-binding</keyword>
<keyword evidence="4 10" id="KW-0479">Metal-binding</keyword>
<sequence>MQEKIKSLFRPTSEDRFNIYQSAEEAKNAKLRNKQISKVLKQHKKEELKKLKILLLGTAESGKSTITKQMKIIHSNGFDMSERLEKISDIRRNIQQSIVVLLSAMDRMKIPLHNKDNELSRDFIMKEAGNPESHRRNEFLDHVEQLWNDAGVQECYGKSHGFQLIDCAKYFLDKIPEIKSPAYVPSDQDILRCRSLTTSIQHTEFEVPDGGHQVKFDVYDVGGQQGERKKWIQVFDSVTAILFVVDCSSFDQTLREDPDKNRLLEALENFEQVWNNRFLRFVSVLLFINKIDVLAEKIARGRDIAELTKLYPEVFPNFEKFTPSKSDIMEFLEAYPSYNNETCKKSRSVSRHDVHPDTIKTAVYIKHLFMKIVRGELQLRQRITQQAPNWHDGHSCEYFYTCAIDTNNVQPEEAKRAKLRNKQISKTLKQHQKEELKKLKILLLGTAESGKSTITKQMKIIHGNGFDMSERLEKVSDIRKNIQQSIVVLLTAMKELEIPFAQKENENRREFILNQAGNPESYKSNEFLEHTEQLWADSGVQECYSRSHEFQLIDCAKYFLDKISEIKNPEYIPSDQDILRCRSLTNSIQHTEFCVPEGGHQIKFDVYDVGGQQGERKKWIQVFDGVNAILFAVDCSSFDQTLREDPTKNRLLEALENFEQVWNNRFLKNVSVLLFLNKIDVLAEKIAKGRDISELSQQYPDTFPDFKSFTPSKLEVLKFLESYPKYSNANSMHPDTVKTAVYIQHLFMKIVKGDLQLKERITKRDSEWHSGHSCETFYTCAVDTNNVQKVLNGCRSLIIQNHLRKFGLL</sequence>
<dbReference type="InterPro" id="IPR001019">
    <property type="entry name" value="Gprotein_alpha_su"/>
</dbReference>
<reference evidence="12" key="1">
    <citation type="journal article" date="2012" name="Nature">
        <title>The oyster genome reveals stress adaptation and complexity of shell formation.</title>
        <authorList>
            <person name="Zhang G."/>
            <person name="Fang X."/>
            <person name="Guo X."/>
            <person name="Li L."/>
            <person name="Luo R."/>
            <person name="Xu F."/>
            <person name="Yang P."/>
            <person name="Zhang L."/>
            <person name="Wang X."/>
            <person name="Qi H."/>
            <person name="Xiong Z."/>
            <person name="Que H."/>
            <person name="Xie Y."/>
            <person name="Holland P.W."/>
            <person name="Paps J."/>
            <person name="Zhu Y."/>
            <person name="Wu F."/>
            <person name="Chen Y."/>
            <person name="Wang J."/>
            <person name="Peng C."/>
            <person name="Meng J."/>
            <person name="Yang L."/>
            <person name="Liu J."/>
            <person name="Wen B."/>
            <person name="Zhang N."/>
            <person name="Huang Z."/>
            <person name="Zhu Q."/>
            <person name="Feng Y."/>
            <person name="Mount A."/>
            <person name="Hedgecock D."/>
            <person name="Xu Z."/>
            <person name="Liu Y."/>
            <person name="Domazet-Loso T."/>
            <person name="Du Y."/>
            <person name="Sun X."/>
            <person name="Zhang S."/>
            <person name="Liu B."/>
            <person name="Cheng P."/>
            <person name="Jiang X."/>
            <person name="Li J."/>
            <person name="Fan D."/>
            <person name="Wang W."/>
            <person name="Fu W."/>
            <person name="Wang T."/>
            <person name="Wang B."/>
            <person name="Zhang J."/>
            <person name="Peng Z."/>
            <person name="Li Y."/>
            <person name="Li N."/>
            <person name="Wang J."/>
            <person name="Chen M."/>
            <person name="He Y."/>
            <person name="Tan F."/>
            <person name="Song X."/>
            <person name="Zheng Q."/>
            <person name="Huang R."/>
            <person name="Yang H."/>
            <person name="Du X."/>
            <person name="Chen L."/>
            <person name="Yang M."/>
            <person name="Gaffney P.M."/>
            <person name="Wang S."/>
            <person name="Luo L."/>
            <person name="She Z."/>
            <person name="Ming Y."/>
            <person name="Huang W."/>
            <person name="Zhang S."/>
            <person name="Huang B."/>
            <person name="Zhang Y."/>
            <person name="Qu T."/>
            <person name="Ni P."/>
            <person name="Miao G."/>
            <person name="Wang J."/>
            <person name="Wang Q."/>
            <person name="Steinberg C.E."/>
            <person name="Wang H."/>
            <person name="Li N."/>
            <person name="Qian L."/>
            <person name="Zhang G."/>
            <person name="Li Y."/>
            <person name="Yang H."/>
            <person name="Liu X."/>
            <person name="Wang J."/>
            <person name="Yin Y."/>
            <person name="Wang J."/>
        </authorList>
    </citation>
    <scope>NUCLEOTIDE SEQUENCE [LARGE SCALE GENOMIC DNA]</scope>
    <source>
        <strain evidence="12">05x7-T-G4-1.051#20</strain>
    </source>
</reference>
<dbReference type="PRINTS" id="PR00318">
    <property type="entry name" value="GPROTEINA"/>
</dbReference>
<evidence type="ECO:0000256" key="8">
    <source>
        <dbReference type="ARBA" id="ARBA00023224"/>
    </source>
</evidence>
<proteinExistence type="inferred from homology"/>
<comment type="function">
    <text evidence="11">Guanine nucleotide-binding proteins (G proteins) function as transducers in numerous signaling pathways controlled by G protein-coupled receptors (GPCRs).</text>
</comment>
<dbReference type="EMBL" id="JH817228">
    <property type="protein sequence ID" value="EKC18109.1"/>
    <property type="molecule type" value="Genomic_DNA"/>
</dbReference>
<dbReference type="GO" id="GO:0005834">
    <property type="term" value="C:heterotrimeric G-protein complex"/>
    <property type="evidence" value="ECO:0007669"/>
    <property type="project" value="UniProtKB-UniRule"/>
</dbReference>
<dbReference type="GO" id="GO:0007606">
    <property type="term" value="P:sensory perception of chemical stimulus"/>
    <property type="evidence" value="ECO:0007669"/>
    <property type="project" value="TreeGrafter"/>
</dbReference>
<feature type="binding site" evidence="9">
    <location>
        <begin position="448"/>
        <end position="453"/>
    </location>
    <ligand>
        <name>GTP</name>
        <dbReference type="ChEBI" id="CHEBI:37565"/>
    </ligand>
</feature>
<dbReference type="GO" id="GO:0003924">
    <property type="term" value="F:GTPase activity"/>
    <property type="evidence" value="ECO:0007669"/>
    <property type="project" value="UniProtKB-UniRule"/>
</dbReference>
<dbReference type="Gene3D" id="1.10.400.10">
    <property type="entry name" value="GI Alpha 1, domain 2-like"/>
    <property type="match status" value="2"/>
</dbReference>
<dbReference type="PANTHER" id="PTHR10218">
    <property type="entry name" value="GTP-BINDING PROTEIN ALPHA SUBUNIT"/>
    <property type="match status" value="1"/>
</dbReference>
<evidence type="ECO:0000256" key="3">
    <source>
        <dbReference type="ARBA" id="ARBA00011356"/>
    </source>
</evidence>
<accession>K1PGX5</accession>
<dbReference type="SUPFAM" id="SSF52540">
    <property type="entry name" value="P-loop containing nucleoside triphosphate hydrolases"/>
    <property type="match status" value="2"/>
</dbReference>
<feature type="binding site" evidence="9">
    <location>
        <begin position="608"/>
        <end position="612"/>
    </location>
    <ligand>
        <name>GTP</name>
        <dbReference type="ChEBI" id="CHEBI:37565"/>
    </ligand>
</feature>
<gene>
    <name evidence="12" type="ORF">CGI_10014973</name>
</gene>
<comment type="function">
    <text evidence="1">Guanine nucleotide-binding proteins (G proteins) are involved as modulators or transducers in various transmembrane signaling systems.</text>
</comment>
<dbReference type="Pfam" id="PF00503">
    <property type="entry name" value="G-alpha"/>
    <property type="match status" value="2"/>
</dbReference>
<dbReference type="GO" id="GO:0005525">
    <property type="term" value="F:GTP binding"/>
    <property type="evidence" value="ECO:0007669"/>
    <property type="project" value="UniProtKB-UniRule"/>
</dbReference>
<feature type="binding site" evidence="9">
    <location>
        <begin position="677"/>
        <end position="680"/>
    </location>
    <ligand>
        <name>GTP</name>
        <dbReference type="ChEBI" id="CHEBI:37565"/>
    </ligand>
</feature>
<dbReference type="PANTHER" id="PTHR10218:SF367">
    <property type="entry name" value="GUANINE NUCLEOTIDE-BINDING PROTEIN G(F) SUBUNIT ALPHA"/>
    <property type="match status" value="1"/>
</dbReference>
<organism evidence="12">
    <name type="scientific">Magallana gigas</name>
    <name type="common">Pacific oyster</name>
    <name type="synonym">Crassostrea gigas</name>
    <dbReference type="NCBI Taxonomy" id="29159"/>
    <lineage>
        <taxon>Eukaryota</taxon>
        <taxon>Metazoa</taxon>
        <taxon>Spiralia</taxon>
        <taxon>Lophotrochozoa</taxon>
        <taxon>Mollusca</taxon>
        <taxon>Bivalvia</taxon>
        <taxon>Autobranchia</taxon>
        <taxon>Pteriomorphia</taxon>
        <taxon>Ostreida</taxon>
        <taxon>Ostreoidea</taxon>
        <taxon>Ostreidae</taxon>
        <taxon>Magallana</taxon>
    </lineage>
</organism>
<dbReference type="InterPro" id="IPR011025">
    <property type="entry name" value="GproteinA_insert"/>
</dbReference>
<protein>
    <recommendedName>
        <fullName evidence="11">Guanine nucleotide-binding protein G(s) subunit alpha</fullName>
    </recommendedName>
    <alternativeName>
        <fullName evidence="11">Adenylate cyclase-stimulating G alpha protein</fullName>
    </alternativeName>
</protein>
<keyword evidence="11" id="KW-0472">Membrane</keyword>
<evidence type="ECO:0000256" key="11">
    <source>
        <dbReference type="RuleBase" id="RU369121"/>
    </source>
</evidence>
<feature type="binding site" evidence="10">
    <location>
        <position position="585"/>
    </location>
    <ligand>
        <name>Mg(2+)</name>
        <dbReference type="ChEBI" id="CHEBI:18420"/>
    </ligand>
</feature>
<dbReference type="FunFam" id="1.10.400.10:FF:000003">
    <property type="entry name" value="Guanine nucleotide-binding protein G(S) subunit alpha"/>
    <property type="match status" value="1"/>
</dbReference>
<dbReference type="GO" id="GO:0046872">
    <property type="term" value="F:metal ion binding"/>
    <property type="evidence" value="ECO:0007669"/>
    <property type="project" value="UniProtKB-UniRule"/>
</dbReference>
<evidence type="ECO:0000256" key="4">
    <source>
        <dbReference type="ARBA" id="ARBA00022723"/>
    </source>
</evidence>
<dbReference type="Gene3D" id="3.40.50.300">
    <property type="entry name" value="P-loop containing nucleotide triphosphate hydrolases"/>
    <property type="match status" value="2"/>
</dbReference>
<evidence type="ECO:0000256" key="9">
    <source>
        <dbReference type="PIRSR" id="PIRSR601019-1"/>
    </source>
</evidence>
<evidence type="ECO:0000256" key="10">
    <source>
        <dbReference type="PIRSR" id="PIRSR601019-2"/>
    </source>
</evidence>
<dbReference type="FunFam" id="1.10.400.10:FF:000010">
    <property type="entry name" value="Guanine nucleotide-binding protein alpha-13 subunit"/>
    <property type="match status" value="1"/>
</dbReference>
<dbReference type="InterPro" id="IPR000367">
    <property type="entry name" value="Gprotein_alpha_S"/>
</dbReference>
<evidence type="ECO:0000256" key="6">
    <source>
        <dbReference type="ARBA" id="ARBA00022842"/>
    </source>
</evidence>
<dbReference type="InterPro" id="IPR027417">
    <property type="entry name" value="P-loop_NTPase"/>
</dbReference>
<keyword evidence="5 9" id="KW-0547">Nucleotide-binding</keyword>
<evidence type="ECO:0000256" key="1">
    <source>
        <dbReference type="ARBA" id="ARBA00003069"/>
    </source>
</evidence>
<comment type="similarity">
    <text evidence="2 11">Belongs to the G-alpha family. G(s) subfamily.</text>
</comment>
<dbReference type="GO" id="GO:0005737">
    <property type="term" value="C:cytoplasm"/>
    <property type="evidence" value="ECO:0007669"/>
    <property type="project" value="TreeGrafter"/>
</dbReference>
<dbReference type="GO" id="GO:0031683">
    <property type="term" value="F:G-protein beta/gamma-subunit complex binding"/>
    <property type="evidence" value="ECO:0007669"/>
    <property type="project" value="UniProtKB-UniRule"/>
</dbReference>
<feature type="binding site" evidence="9">
    <location>
        <begin position="579"/>
        <end position="585"/>
    </location>
    <ligand>
        <name>GTP</name>
        <dbReference type="ChEBI" id="CHEBI:37565"/>
    </ligand>
</feature>
<dbReference type="GO" id="GO:0007191">
    <property type="term" value="P:adenylate cyclase-activating dopamine receptor signaling pathway"/>
    <property type="evidence" value="ECO:0007669"/>
    <property type="project" value="TreeGrafter"/>
</dbReference>
<dbReference type="SUPFAM" id="SSF47895">
    <property type="entry name" value="Transducin (alpha subunit), insertion domain"/>
    <property type="match status" value="2"/>
</dbReference>
<dbReference type="HOGENOM" id="CLU_348604_0_0_1"/>
<dbReference type="AlphaFoldDB" id="K1PGX5"/>
<comment type="subunit">
    <text evidence="3 11">G proteins are composed of 3 units; alpha, beta and gamma. The alpha chain contains the guanine nucleotide binding site.</text>
</comment>
<keyword evidence="6 10" id="KW-0460">Magnesium</keyword>